<protein>
    <submittedName>
        <fullName evidence="2">T130</fullName>
    </submittedName>
</protein>
<proteinExistence type="predicted"/>
<dbReference type="KEGG" id="vg:921200"/>
<organismHost>
    <name type="scientific">Tupaia belangeri</name>
    <name type="common">Common tree shrew</name>
    <name type="synonym">Tupaia glis belangeri</name>
    <dbReference type="NCBI Taxonomy" id="37347"/>
</organismHost>
<feature type="compositionally biased region" description="Basic and acidic residues" evidence="1">
    <location>
        <begin position="168"/>
        <end position="189"/>
    </location>
</feature>
<feature type="compositionally biased region" description="Basic and acidic residues" evidence="1">
    <location>
        <begin position="105"/>
        <end position="128"/>
    </location>
</feature>
<feature type="compositionally biased region" description="Basic residues" evidence="1">
    <location>
        <begin position="132"/>
        <end position="141"/>
    </location>
</feature>
<sequence length="195" mass="21738">MAGGWAEPRPVEKRWVGGRVDLKGRRLYHGWARLLRTPRNEPPGGGGRSKLEGGVVRAGCQEKASRRGWGEPESETEAGSPKRTRESESETKRRRGERRWHPARAHADRLAGARWAERTRRGPEEKAPSRPPGRHGWHRAKCTAGPAKRQSPAKTEPPGSRRGPKTADSGREEQENARRDALRGGDGRRTPHRAA</sequence>
<feature type="compositionally biased region" description="Basic residues" evidence="1">
    <location>
        <begin position="92"/>
        <end position="104"/>
    </location>
</feature>
<dbReference type="RefSeq" id="NP_116486.1">
    <property type="nucleotide sequence ID" value="NC_002794.1"/>
</dbReference>
<dbReference type="Proteomes" id="UP000137095">
    <property type="component" value="Segment"/>
</dbReference>
<keyword evidence="3" id="KW-1185">Reference proteome</keyword>
<feature type="region of interest" description="Disordered" evidence="1">
    <location>
        <begin position="35"/>
        <end position="195"/>
    </location>
</feature>
<reference evidence="2 3" key="1">
    <citation type="journal article" date="2001" name="J. Virol.">
        <title>Analysis and characterization of the complete genome of tupaia (tree shrew) herpesvirus.</title>
        <authorList>
            <person name="Bahr U."/>
            <person name="Darai G."/>
        </authorList>
    </citation>
    <scope>NUCLEOTIDE SEQUENCE [LARGE SCALE GENOMIC DNA]</scope>
    <source>
        <strain evidence="2">2</strain>
    </source>
</reference>
<accession>Q91TG6</accession>
<dbReference type="EMBL" id="AF281817">
    <property type="protein sequence ID" value="AAK57181.1"/>
    <property type="molecule type" value="Genomic_DNA"/>
</dbReference>
<evidence type="ECO:0000313" key="2">
    <source>
        <dbReference type="EMBL" id="AAK57181.1"/>
    </source>
</evidence>
<dbReference type="GeneID" id="921200"/>
<evidence type="ECO:0000313" key="3">
    <source>
        <dbReference type="Proteomes" id="UP000137095"/>
    </source>
</evidence>
<organism evidence="2 3">
    <name type="scientific">Tupaiid herpesvirus 1 (strain 1)</name>
    <name type="common">TuHV-1</name>
    <name type="synonym">Herpesvirus tupaia (strain 1)</name>
    <dbReference type="NCBI Taxonomy" id="10397"/>
    <lineage>
        <taxon>Viruses</taxon>
        <taxon>Duplodnaviria</taxon>
        <taxon>Heunggongvirae</taxon>
        <taxon>Peploviricota</taxon>
        <taxon>Herviviricetes</taxon>
        <taxon>Herpesvirales</taxon>
        <taxon>Orthoherpesviridae</taxon>
        <taxon>Betaherpesvirinae</taxon>
        <taxon>Quwivirus</taxon>
        <taxon>Quwivirus tupaiidbeta1</taxon>
    </lineage>
</organism>
<name>Q91TG6_TUHV1</name>
<evidence type="ECO:0000256" key="1">
    <source>
        <dbReference type="SAM" id="MobiDB-lite"/>
    </source>
</evidence>